<dbReference type="PROSITE" id="PS51375">
    <property type="entry name" value="PPR"/>
    <property type="match status" value="1"/>
</dbReference>
<name>A0AA38G608_TAXCH</name>
<dbReference type="InterPro" id="IPR002885">
    <property type="entry name" value="PPR_rpt"/>
</dbReference>
<evidence type="ECO:0000313" key="3">
    <source>
        <dbReference type="EMBL" id="KAH9317336.1"/>
    </source>
</evidence>
<dbReference type="Proteomes" id="UP000824469">
    <property type="component" value="Unassembled WGS sequence"/>
</dbReference>
<dbReference type="InterPro" id="IPR011990">
    <property type="entry name" value="TPR-like_helical_dom_sf"/>
</dbReference>
<dbReference type="PANTHER" id="PTHR47926">
    <property type="entry name" value="PENTATRICOPEPTIDE REPEAT-CONTAINING PROTEIN"/>
    <property type="match status" value="1"/>
</dbReference>
<feature type="repeat" description="PPR" evidence="2">
    <location>
        <begin position="12"/>
        <end position="46"/>
    </location>
</feature>
<dbReference type="GO" id="GO:0003723">
    <property type="term" value="F:RNA binding"/>
    <property type="evidence" value="ECO:0007669"/>
    <property type="project" value="InterPro"/>
</dbReference>
<proteinExistence type="predicted"/>
<feature type="non-terminal residue" evidence="3">
    <location>
        <position position="1"/>
    </location>
</feature>
<keyword evidence="4" id="KW-1185">Reference proteome</keyword>
<keyword evidence="1" id="KW-0677">Repeat</keyword>
<dbReference type="GO" id="GO:0009451">
    <property type="term" value="P:RNA modification"/>
    <property type="evidence" value="ECO:0007669"/>
    <property type="project" value="InterPro"/>
</dbReference>
<dbReference type="Gene3D" id="1.25.40.10">
    <property type="entry name" value="Tetratricopeptide repeat domain"/>
    <property type="match status" value="1"/>
</dbReference>
<dbReference type="InterPro" id="IPR046960">
    <property type="entry name" value="PPR_At4g14850-like_plant"/>
</dbReference>
<gene>
    <name evidence="3" type="ORF">KI387_019105</name>
</gene>
<feature type="non-terminal residue" evidence="3">
    <location>
        <position position="113"/>
    </location>
</feature>
<dbReference type="NCBIfam" id="TIGR00756">
    <property type="entry name" value="PPR"/>
    <property type="match status" value="1"/>
</dbReference>
<organism evidence="3 4">
    <name type="scientific">Taxus chinensis</name>
    <name type="common">Chinese yew</name>
    <name type="synonym">Taxus wallichiana var. chinensis</name>
    <dbReference type="NCBI Taxonomy" id="29808"/>
    <lineage>
        <taxon>Eukaryota</taxon>
        <taxon>Viridiplantae</taxon>
        <taxon>Streptophyta</taxon>
        <taxon>Embryophyta</taxon>
        <taxon>Tracheophyta</taxon>
        <taxon>Spermatophyta</taxon>
        <taxon>Pinopsida</taxon>
        <taxon>Pinidae</taxon>
        <taxon>Conifers II</taxon>
        <taxon>Cupressales</taxon>
        <taxon>Taxaceae</taxon>
        <taxon>Taxus</taxon>
    </lineage>
</organism>
<evidence type="ECO:0008006" key="5">
    <source>
        <dbReference type="Google" id="ProtNLM"/>
    </source>
</evidence>
<dbReference type="Pfam" id="PF01535">
    <property type="entry name" value="PPR"/>
    <property type="match status" value="2"/>
</dbReference>
<evidence type="ECO:0000256" key="2">
    <source>
        <dbReference type="PROSITE-ProRule" id="PRU00708"/>
    </source>
</evidence>
<reference evidence="3 4" key="1">
    <citation type="journal article" date="2021" name="Nat. Plants">
        <title>The Taxus genome provides insights into paclitaxel biosynthesis.</title>
        <authorList>
            <person name="Xiong X."/>
            <person name="Gou J."/>
            <person name="Liao Q."/>
            <person name="Li Y."/>
            <person name="Zhou Q."/>
            <person name="Bi G."/>
            <person name="Li C."/>
            <person name="Du R."/>
            <person name="Wang X."/>
            <person name="Sun T."/>
            <person name="Guo L."/>
            <person name="Liang H."/>
            <person name="Lu P."/>
            <person name="Wu Y."/>
            <person name="Zhang Z."/>
            <person name="Ro D.K."/>
            <person name="Shang Y."/>
            <person name="Huang S."/>
            <person name="Yan J."/>
        </authorList>
    </citation>
    <scope>NUCLEOTIDE SEQUENCE [LARGE SCALE GENOMIC DNA]</scope>
    <source>
        <strain evidence="3">Ta-2019</strain>
    </source>
</reference>
<evidence type="ECO:0000256" key="1">
    <source>
        <dbReference type="ARBA" id="ARBA00022737"/>
    </source>
</evidence>
<dbReference type="AlphaFoldDB" id="A0AA38G608"/>
<evidence type="ECO:0000313" key="4">
    <source>
        <dbReference type="Proteomes" id="UP000824469"/>
    </source>
</evidence>
<comment type="caution">
    <text evidence="3">The sequence shown here is derived from an EMBL/GenBank/DDBJ whole genome shotgun (WGS) entry which is preliminary data.</text>
</comment>
<dbReference type="EMBL" id="JAHRHJ020000004">
    <property type="protein sequence ID" value="KAH9317336.1"/>
    <property type="molecule type" value="Genomic_DNA"/>
</dbReference>
<accession>A0AA38G608</accession>
<sequence>EHELFDRMPQRNAVSWSAMIVGYVQNGFVEKACELFGRMPQRNVVSWNAMIARYAHNGFIVHMAFVCYPKHTDKPLYHGLVTQLEVLVVPFLPPEDFPIELATNFDIIVDAIF</sequence>
<protein>
    <recommendedName>
        <fullName evidence="5">Pentatricopeptide repeat-containing protein</fullName>
    </recommendedName>
</protein>